<feature type="compositionally biased region" description="Low complexity" evidence="11">
    <location>
        <begin position="1238"/>
        <end position="1253"/>
    </location>
</feature>
<evidence type="ECO:0000256" key="8">
    <source>
        <dbReference type="ARBA" id="ARBA00023136"/>
    </source>
</evidence>
<dbReference type="PANTHER" id="PTHR24365:SF541">
    <property type="entry name" value="PROTEIN TOLL-RELATED"/>
    <property type="match status" value="1"/>
</dbReference>
<dbReference type="SMART" id="SM00369">
    <property type="entry name" value="LRR_TYP"/>
    <property type="match status" value="22"/>
</dbReference>
<evidence type="ECO:0000256" key="11">
    <source>
        <dbReference type="SAM" id="MobiDB-lite"/>
    </source>
</evidence>
<dbReference type="Gene3D" id="3.40.50.10140">
    <property type="entry name" value="Toll/interleukin-1 receptor homology (TIR) domain"/>
    <property type="match status" value="1"/>
</dbReference>
<dbReference type="SUPFAM" id="SSF52200">
    <property type="entry name" value="Toll/Interleukin receptor TIR domain"/>
    <property type="match status" value="1"/>
</dbReference>
<dbReference type="SUPFAM" id="SSF52058">
    <property type="entry name" value="L domain-like"/>
    <property type="match status" value="4"/>
</dbReference>
<dbReference type="InterPro" id="IPR003591">
    <property type="entry name" value="Leu-rich_rpt_typical-subtyp"/>
</dbReference>
<accession>A0ABM0JUL2</accession>
<name>A0ABM0JUL2_APLCA</name>
<evidence type="ECO:0000256" key="5">
    <source>
        <dbReference type="ARBA" id="ARBA00022729"/>
    </source>
</evidence>
<keyword evidence="10" id="KW-0325">Glycoprotein</keyword>
<evidence type="ECO:0000256" key="1">
    <source>
        <dbReference type="ARBA" id="ARBA00004167"/>
    </source>
</evidence>
<keyword evidence="9" id="KW-0675">Receptor</keyword>
<keyword evidence="5 13" id="KW-0732">Signal</keyword>
<feature type="region of interest" description="Disordered" evidence="11">
    <location>
        <begin position="1225"/>
        <end position="1258"/>
    </location>
</feature>
<evidence type="ECO:0000313" key="15">
    <source>
        <dbReference type="Proteomes" id="UP000694888"/>
    </source>
</evidence>
<evidence type="ECO:0000256" key="2">
    <source>
        <dbReference type="ARBA" id="ARBA00009634"/>
    </source>
</evidence>
<evidence type="ECO:0000259" key="14">
    <source>
        <dbReference type="PROSITE" id="PS50104"/>
    </source>
</evidence>
<evidence type="ECO:0000313" key="16">
    <source>
        <dbReference type="RefSeq" id="XP_005101868.1"/>
    </source>
</evidence>
<keyword evidence="4 12" id="KW-0812">Transmembrane</keyword>
<evidence type="ECO:0000256" key="13">
    <source>
        <dbReference type="SAM" id="SignalP"/>
    </source>
</evidence>
<dbReference type="PROSITE" id="PS50104">
    <property type="entry name" value="TIR"/>
    <property type="match status" value="1"/>
</dbReference>
<keyword evidence="3" id="KW-0433">Leucine-rich repeat</keyword>
<evidence type="ECO:0000256" key="4">
    <source>
        <dbReference type="ARBA" id="ARBA00022692"/>
    </source>
</evidence>
<dbReference type="PANTHER" id="PTHR24365">
    <property type="entry name" value="TOLL-LIKE RECEPTOR"/>
    <property type="match status" value="1"/>
</dbReference>
<keyword evidence="7 12" id="KW-1133">Transmembrane helix</keyword>
<evidence type="ECO:0000256" key="9">
    <source>
        <dbReference type="ARBA" id="ARBA00023170"/>
    </source>
</evidence>
<evidence type="ECO:0000256" key="12">
    <source>
        <dbReference type="SAM" id="Phobius"/>
    </source>
</evidence>
<dbReference type="InterPro" id="IPR032675">
    <property type="entry name" value="LRR_dom_sf"/>
</dbReference>
<keyword evidence="8 12" id="KW-0472">Membrane</keyword>
<reference evidence="16" key="1">
    <citation type="submission" date="2025-08" db="UniProtKB">
        <authorList>
            <consortium name="RefSeq"/>
        </authorList>
    </citation>
    <scope>IDENTIFICATION</scope>
</reference>
<comment type="subcellular location">
    <subcellularLocation>
        <location evidence="1">Membrane</location>
        <topology evidence="1">Single-pass membrane protein</topology>
    </subcellularLocation>
</comment>
<proteinExistence type="inferred from homology"/>
<dbReference type="InterPro" id="IPR035897">
    <property type="entry name" value="Toll_tir_struct_dom_sf"/>
</dbReference>
<feature type="transmembrane region" description="Helical" evidence="12">
    <location>
        <begin position="1030"/>
        <end position="1051"/>
    </location>
</feature>
<organism evidence="15 16">
    <name type="scientific">Aplysia californica</name>
    <name type="common">California sea hare</name>
    <dbReference type="NCBI Taxonomy" id="6500"/>
    <lineage>
        <taxon>Eukaryota</taxon>
        <taxon>Metazoa</taxon>
        <taxon>Spiralia</taxon>
        <taxon>Lophotrochozoa</taxon>
        <taxon>Mollusca</taxon>
        <taxon>Gastropoda</taxon>
        <taxon>Heterobranchia</taxon>
        <taxon>Euthyneura</taxon>
        <taxon>Tectipleura</taxon>
        <taxon>Aplysiida</taxon>
        <taxon>Aplysioidea</taxon>
        <taxon>Aplysiidae</taxon>
        <taxon>Aplysia</taxon>
    </lineage>
</organism>
<evidence type="ECO:0000256" key="6">
    <source>
        <dbReference type="ARBA" id="ARBA00022737"/>
    </source>
</evidence>
<feature type="domain" description="TIR" evidence="14">
    <location>
        <begin position="1079"/>
        <end position="1214"/>
    </location>
</feature>
<dbReference type="GeneID" id="101852187"/>
<dbReference type="RefSeq" id="XP_005101868.1">
    <property type="nucleotide sequence ID" value="XM_005101811.3"/>
</dbReference>
<feature type="chain" id="PRO_5045587853" evidence="13">
    <location>
        <begin position="31"/>
        <end position="1444"/>
    </location>
</feature>
<comment type="similarity">
    <text evidence="2">Belongs to the Toll-like receptor family.</text>
</comment>
<dbReference type="PRINTS" id="PR01537">
    <property type="entry name" value="INTRLKN1R1F"/>
</dbReference>
<evidence type="ECO:0000256" key="3">
    <source>
        <dbReference type="ARBA" id="ARBA00022614"/>
    </source>
</evidence>
<dbReference type="SMART" id="SM00255">
    <property type="entry name" value="TIR"/>
    <property type="match status" value="1"/>
</dbReference>
<evidence type="ECO:0000256" key="7">
    <source>
        <dbReference type="ARBA" id="ARBA00022989"/>
    </source>
</evidence>
<dbReference type="PROSITE" id="PS51450">
    <property type="entry name" value="LRR"/>
    <property type="match status" value="8"/>
</dbReference>
<dbReference type="Pfam" id="PF13855">
    <property type="entry name" value="LRR_8"/>
    <property type="match status" value="7"/>
</dbReference>
<feature type="region of interest" description="Disordered" evidence="11">
    <location>
        <begin position="1413"/>
        <end position="1432"/>
    </location>
</feature>
<keyword evidence="15" id="KW-1185">Reference proteome</keyword>
<dbReference type="Pfam" id="PF01582">
    <property type="entry name" value="TIR"/>
    <property type="match status" value="1"/>
</dbReference>
<dbReference type="InterPro" id="IPR000157">
    <property type="entry name" value="TIR_dom"/>
</dbReference>
<sequence>MAAGVSITRTMLLPLGVFLLLSFPVIGSSALSAPALSLRDQWAVAVNDGPTYNGSDVEDLVCPTDDCACYIMNGKRLIWMDCPVSHVSTRLQLLISFFRPRHTGYLEFTCTYSVLQPADTAPTSELWDGAFQDLSSLTGLSFRNCRFETLSRDAFRGLVSLKELYIQGAVIQTLDSALLTHLPRLQKLEISGSGVTRMFPLCTSSPLRILNVTGNHLTRVENAGVWCPDQPLIHLEVLDLNNNFIESVPRWLPQAMPNLHHLGIADNYITKSEKSSFKNLPKLAFLDVSNNSLPRLHPTYFEGCGNLLALGLSGNKVYALPQGLLSNLSHLRQLEIAEMGLDDRVWLEMTELRQLRQLNASYNVLTSFSVDIMSQFLLLESLYLNHNRLSAFPGDTFLYLFRIQILDLSFNDLYAIPDLAFTNQPELQYLLLHHNNISRIGLKAFTSLQGVLEVDLSDNLISYIPSETFVPMEMLRKLNISSNNIGVLDKGIFSENFDLQFLNMSHNVLKTIPALSKLRDLEIVDISYNNISYLDPETFIGLKELSHVYMDHNNLTSLPVKLFQGCDKVIHLNLSHNSIQRLDELLFSSTLSVDVIDFSYNEITDVTRVFSGLKRLNSLNLAHNKITKIHRGQFPPSVVDLDLSNNHISTISAHTFKSMSSLKRVDLRLNRLTSISKMAVEVAFNLPYEPTFLINYNPLVCNCHLGWLKDWSDGRLKDIVPLPNFKLSLNLHCQSQFYSPSVLQRVPREEFLCNYTNYCEDSCVCCDYDACYCKYTCPSACTCFLGDDYLQVHHVLCNSASLTAVPPSLPEGATNLRLDGNNIQTLRRHTFLALKHVTTLYLNHSQINTIQNHTFKGLKSVRVLYLNDNFLSAVYSVTFKGLENLEELHLENNDIFFIDSQALLSPEPLRYVNVQGNSLVTISLEDITIFANRTTEGEPPARLFLSGNPWSCDLEFVKPFLKFLLSFSNSVMDISFIECLTSSTEKPGMAQPTGRLLLDFQKYLETENLTATSNLTSSGEHAPDSNVETYALIAACIIVAFLIVLLIVIYFNRHLLQVLCFTRFGCRMFKMAKASDDDRPYDAFISYSNKDEDFVIRQLAPRLENGDKKFRLCLHYRDVTVGACIAETIVRSVEASKRTILVVSDNFLDSEWCRFEFQTAHQQVLDERRNRVILVLMHELDSDKLDGTLKMYMRARTYLKYDDPWFWEKLMFAMPDIRYRTKQTEQLHHHHHLHNHLLDQQQQQQQQQQQFHQPARLPSSRELEYLARTLSQLHRDNLTPQQQQQQQQEQLQQQQVQQQQQQQPQQPQQLPASMLTKQQCVEGSGGSVRCPEGAIHNDMYEIPVLDSQSMTYQLANGCGCAITHTNTAYRHSDCNCSDSTSGYHNGSMDGSACVHYEEVGPPVWSSLQTTPNRQLLTGETPPPPLPSIPKEGLLPKDRIMTLQV</sequence>
<gene>
    <name evidence="16" type="primary">LOC101852187</name>
</gene>
<protein>
    <submittedName>
        <fullName evidence="16">Toll-like receptor Tollo</fullName>
    </submittedName>
</protein>
<feature type="signal peptide" evidence="13">
    <location>
        <begin position="1"/>
        <end position="30"/>
    </location>
</feature>
<dbReference type="Proteomes" id="UP000694888">
    <property type="component" value="Unplaced"/>
</dbReference>
<dbReference type="Gene3D" id="3.80.10.10">
    <property type="entry name" value="Ribonuclease Inhibitor"/>
    <property type="match status" value="5"/>
</dbReference>
<keyword evidence="6" id="KW-0677">Repeat</keyword>
<dbReference type="InterPro" id="IPR001611">
    <property type="entry name" value="Leu-rich_rpt"/>
</dbReference>
<evidence type="ECO:0000256" key="10">
    <source>
        <dbReference type="ARBA" id="ARBA00023180"/>
    </source>
</evidence>